<evidence type="ECO:0000256" key="4">
    <source>
        <dbReference type="RuleBase" id="RU003476"/>
    </source>
</evidence>
<comment type="cofactor">
    <cofactor evidence="1">
        <name>Mg(2+)</name>
        <dbReference type="ChEBI" id="CHEBI:18420"/>
    </cofactor>
</comment>
<sequence>MTTIDRAVLTRQVYFHDPLAPPASLVAPSVFVAVRWHHGTLLLVRRCDSGTWELPGGRVDVGETAVEAAVRETAEETGVRIEVTGLAGLFTDPGHVVRAVDGEVRQQFALLFRARALGGLPHGDQHETSEAAWVPEAEIAGLPMSPPVRLWVAQALAIGEPPLLT</sequence>
<dbReference type="AlphaFoldDB" id="A0A521E109"/>
<gene>
    <name evidence="6" type="ORF">SAMN06273567_104115</name>
</gene>
<keyword evidence="7" id="KW-1185">Reference proteome</keyword>
<dbReference type="Gene3D" id="3.90.79.10">
    <property type="entry name" value="Nucleoside Triphosphate Pyrophosphohydrolase"/>
    <property type="match status" value="1"/>
</dbReference>
<dbReference type="PRINTS" id="PR00502">
    <property type="entry name" value="NUDIXFAMILY"/>
</dbReference>
<dbReference type="InterPro" id="IPR015797">
    <property type="entry name" value="NUDIX_hydrolase-like_dom_sf"/>
</dbReference>
<evidence type="ECO:0000313" key="6">
    <source>
        <dbReference type="EMBL" id="SMO77653.1"/>
    </source>
</evidence>
<keyword evidence="3 4" id="KW-0378">Hydrolase</keyword>
<name>A0A521E109_9ACTN</name>
<dbReference type="PROSITE" id="PS51462">
    <property type="entry name" value="NUDIX"/>
    <property type="match status" value="1"/>
</dbReference>
<accession>A0A521E109</accession>
<comment type="similarity">
    <text evidence="2 4">Belongs to the Nudix hydrolase family.</text>
</comment>
<dbReference type="CDD" id="cd02883">
    <property type="entry name" value="NUDIX_Hydrolase"/>
    <property type="match status" value="1"/>
</dbReference>
<dbReference type="InterPro" id="IPR020084">
    <property type="entry name" value="NUDIX_hydrolase_CS"/>
</dbReference>
<dbReference type="PANTHER" id="PTHR43046:SF16">
    <property type="entry name" value="ADP-RIBOSE PYROPHOSPHATASE YJHB-RELATED"/>
    <property type="match status" value="1"/>
</dbReference>
<dbReference type="GO" id="GO:0016787">
    <property type="term" value="F:hydrolase activity"/>
    <property type="evidence" value="ECO:0007669"/>
    <property type="project" value="UniProtKB-KW"/>
</dbReference>
<dbReference type="InterPro" id="IPR020476">
    <property type="entry name" value="Nudix_hydrolase"/>
</dbReference>
<dbReference type="Proteomes" id="UP000317484">
    <property type="component" value="Unassembled WGS sequence"/>
</dbReference>
<dbReference type="PANTHER" id="PTHR43046">
    <property type="entry name" value="GDP-MANNOSE MANNOSYL HYDROLASE"/>
    <property type="match status" value="1"/>
</dbReference>
<evidence type="ECO:0000256" key="2">
    <source>
        <dbReference type="ARBA" id="ARBA00005582"/>
    </source>
</evidence>
<protein>
    <submittedName>
        <fullName evidence="6">ADP-ribose pyrophosphatase YjhB, NUDIX family</fullName>
    </submittedName>
</protein>
<dbReference type="Pfam" id="PF00293">
    <property type="entry name" value="NUDIX"/>
    <property type="match status" value="1"/>
</dbReference>
<feature type="domain" description="Nudix hydrolase" evidence="5">
    <location>
        <begin position="23"/>
        <end position="156"/>
    </location>
</feature>
<evidence type="ECO:0000256" key="1">
    <source>
        <dbReference type="ARBA" id="ARBA00001946"/>
    </source>
</evidence>
<reference evidence="6 7" key="1">
    <citation type="submission" date="2017-05" db="EMBL/GenBank/DDBJ databases">
        <authorList>
            <person name="Varghese N."/>
            <person name="Submissions S."/>
        </authorList>
    </citation>
    <scope>NUCLEOTIDE SEQUENCE [LARGE SCALE GENOMIC DNA]</scope>
    <source>
        <strain evidence="6 7">DSM 46834</strain>
    </source>
</reference>
<dbReference type="InterPro" id="IPR000086">
    <property type="entry name" value="NUDIX_hydrolase_dom"/>
</dbReference>
<proteinExistence type="inferred from homology"/>
<dbReference type="SUPFAM" id="SSF55811">
    <property type="entry name" value="Nudix"/>
    <property type="match status" value="1"/>
</dbReference>
<evidence type="ECO:0000259" key="5">
    <source>
        <dbReference type="PROSITE" id="PS51462"/>
    </source>
</evidence>
<evidence type="ECO:0000256" key="3">
    <source>
        <dbReference type="ARBA" id="ARBA00022801"/>
    </source>
</evidence>
<evidence type="ECO:0000313" key="7">
    <source>
        <dbReference type="Proteomes" id="UP000317484"/>
    </source>
</evidence>
<dbReference type="EMBL" id="FXTJ01000004">
    <property type="protein sequence ID" value="SMO77653.1"/>
    <property type="molecule type" value="Genomic_DNA"/>
</dbReference>
<dbReference type="RefSeq" id="WP_142458730.1">
    <property type="nucleotide sequence ID" value="NZ_FXTJ01000004.1"/>
</dbReference>
<organism evidence="6 7">
    <name type="scientific">Geodermatophilus aquaeductus</name>
    <dbReference type="NCBI Taxonomy" id="1564161"/>
    <lineage>
        <taxon>Bacteria</taxon>
        <taxon>Bacillati</taxon>
        <taxon>Actinomycetota</taxon>
        <taxon>Actinomycetes</taxon>
        <taxon>Geodermatophilales</taxon>
        <taxon>Geodermatophilaceae</taxon>
        <taxon>Geodermatophilus</taxon>
    </lineage>
</organism>
<dbReference type="PROSITE" id="PS00893">
    <property type="entry name" value="NUDIX_BOX"/>
    <property type="match status" value="1"/>
</dbReference>